<keyword evidence="3" id="KW-1185">Reference proteome</keyword>
<dbReference type="EMBL" id="ATGG01000004">
    <property type="protein sequence ID" value="EPF93272.1"/>
    <property type="molecule type" value="Genomic_DNA"/>
</dbReference>
<keyword evidence="1" id="KW-1133">Transmembrane helix</keyword>
<protein>
    <recommendedName>
        <fullName evidence="4">Transmembrane protein</fullName>
    </recommendedName>
</protein>
<sequence>MKKIYIWLIFTVLIGLLPIISRITTVNVFLLQDVVIISPVDVIVFGIVLHVSILNELNNLQKDNEWRLIAIGISTLFIIGYVLLLSAAICSESKNLTLNIDLLLNASIGLATISFIQCFVILYYYRQIELEY</sequence>
<evidence type="ECO:0000313" key="3">
    <source>
        <dbReference type="Proteomes" id="UP000014523"/>
    </source>
</evidence>
<comment type="caution">
    <text evidence="2">The sequence shown here is derived from an EMBL/GenBank/DDBJ whole genome shotgun (WGS) entry which is preliminary data.</text>
</comment>
<proteinExistence type="predicted"/>
<gene>
    <name evidence="2" type="ORF">F957_00241</name>
</gene>
<keyword evidence="1" id="KW-0812">Transmembrane</keyword>
<feature type="transmembrane region" description="Helical" evidence="1">
    <location>
        <begin position="36"/>
        <end position="54"/>
    </location>
</feature>
<feature type="transmembrane region" description="Helical" evidence="1">
    <location>
        <begin position="102"/>
        <end position="125"/>
    </location>
</feature>
<evidence type="ECO:0000313" key="2">
    <source>
        <dbReference type="EMBL" id="EPF93272.1"/>
    </source>
</evidence>
<feature type="transmembrane region" description="Helical" evidence="1">
    <location>
        <begin position="7"/>
        <end position="30"/>
    </location>
</feature>
<evidence type="ECO:0000256" key="1">
    <source>
        <dbReference type="SAM" id="Phobius"/>
    </source>
</evidence>
<dbReference type="Proteomes" id="UP000014523">
    <property type="component" value="Unassembled WGS sequence"/>
</dbReference>
<reference evidence="2 3" key="1">
    <citation type="submission" date="2013-06" db="EMBL/GenBank/DDBJ databases">
        <title>The Genome Sequence of Acinetobacter gyllenbergii CIP 110306.</title>
        <authorList>
            <consortium name="The Broad Institute Genome Sequencing Platform"/>
            <consortium name="The Broad Institute Genome Sequencing Center for Infectious Disease"/>
            <person name="Cerqueira G."/>
            <person name="Feldgarden M."/>
            <person name="Courvalin P."/>
            <person name="Perichon B."/>
            <person name="Grillot-Courvalin C."/>
            <person name="Clermont D."/>
            <person name="Rocha E."/>
            <person name="Yoon E.-J."/>
            <person name="Nemec A."/>
            <person name="Young S.K."/>
            <person name="Zeng Q."/>
            <person name="Gargeya S."/>
            <person name="Fitzgerald M."/>
            <person name="Abouelleil A."/>
            <person name="Alvarado L."/>
            <person name="Berlin A.M."/>
            <person name="Chapman S.B."/>
            <person name="Dewar J."/>
            <person name="Goldberg J."/>
            <person name="Griggs A."/>
            <person name="Gujja S."/>
            <person name="Hansen M."/>
            <person name="Howarth C."/>
            <person name="Imamovic A."/>
            <person name="Larimer J."/>
            <person name="McCowan C."/>
            <person name="Murphy C."/>
            <person name="Pearson M."/>
            <person name="Priest M."/>
            <person name="Roberts A."/>
            <person name="Saif S."/>
            <person name="Shea T."/>
            <person name="Sykes S."/>
            <person name="Wortman J."/>
            <person name="Nusbaum C."/>
            <person name="Birren B."/>
        </authorList>
    </citation>
    <scope>NUCLEOTIDE SEQUENCE [LARGE SCALE GENOMIC DNA]</scope>
    <source>
        <strain evidence="2 3">CIP 110306</strain>
    </source>
</reference>
<feature type="transmembrane region" description="Helical" evidence="1">
    <location>
        <begin position="66"/>
        <end position="90"/>
    </location>
</feature>
<evidence type="ECO:0008006" key="4">
    <source>
        <dbReference type="Google" id="ProtNLM"/>
    </source>
</evidence>
<accession>A0A829HM54</accession>
<keyword evidence="1" id="KW-0472">Membrane</keyword>
<organism evidence="2 3">
    <name type="scientific">Acinetobacter gyllenbergii CIP 110306 = MTCC 11365</name>
    <dbReference type="NCBI Taxonomy" id="1217657"/>
    <lineage>
        <taxon>Bacteria</taxon>
        <taxon>Pseudomonadati</taxon>
        <taxon>Pseudomonadota</taxon>
        <taxon>Gammaproteobacteria</taxon>
        <taxon>Moraxellales</taxon>
        <taxon>Moraxellaceae</taxon>
        <taxon>Acinetobacter</taxon>
    </lineage>
</organism>
<name>A0A829HM54_9GAMM</name>
<dbReference type="AlphaFoldDB" id="A0A829HM54"/>
<dbReference type="RefSeq" id="WP_016660098.1">
    <property type="nucleotide sequence ID" value="NZ_ASQH01000019.1"/>
</dbReference>